<proteinExistence type="predicted"/>
<gene>
    <name evidence="3" type="ORF">APUTEX25_005634</name>
</gene>
<feature type="region of interest" description="Disordered" evidence="2">
    <location>
        <begin position="1"/>
        <end position="28"/>
    </location>
</feature>
<dbReference type="EMBL" id="QOKY01000034">
    <property type="protein sequence ID" value="RMZ57822.1"/>
    <property type="molecule type" value="Genomic_DNA"/>
</dbReference>
<comment type="caution">
    <text evidence="3">The sequence shown here is derived from an EMBL/GenBank/DDBJ whole genome shotgun (WGS) entry which is preliminary data.</text>
</comment>
<protein>
    <submittedName>
        <fullName evidence="3">Uncharacterized protein</fullName>
    </submittedName>
</protein>
<evidence type="ECO:0000313" key="3">
    <source>
        <dbReference type="EMBL" id="RMZ57822.1"/>
    </source>
</evidence>
<organism evidence="3 4">
    <name type="scientific">Auxenochlorella protothecoides</name>
    <name type="common">Green microalga</name>
    <name type="synonym">Chlorella protothecoides</name>
    <dbReference type="NCBI Taxonomy" id="3075"/>
    <lineage>
        <taxon>Eukaryota</taxon>
        <taxon>Viridiplantae</taxon>
        <taxon>Chlorophyta</taxon>
        <taxon>core chlorophytes</taxon>
        <taxon>Trebouxiophyceae</taxon>
        <taxon>Chlorellales</taxon>
        <taxon>Chlorellaceae</taxon>
        <taxon>Auxenochlorella</taxon>
    </lineage>
</organism>
<evidence type="ECO:0000256" key="1">
    <source>
        <dbReference type="SAM" id="Coils"/>
    </source>
</evidence>
<reference evidence="4" key="1">
    <citation type="journal article" date="2018" name="Algal Res.">
        <title>Characterization of plant carbon substrate utilization by Auxenochlorella protothecoides.</title>
        <authorList>
            <person name="Vogler B.W."/>
            <person name="Starkenburg S.R."/>
            <person name="Sudasinghe N."/>
            <person name="Schambach J.Y."/>
            <person name="Rollin J.A."/>
            <person name="Pattathil S."/>
            <person name="Barry A.N."/>
        </authorList>
    </citation>
    <scope>NUCLEOTIDE SEQUENCE [LARGE SCALE GENOMIC DNA]</scope>
    <source>
        <strain evidence="4">UTEX 25</strain>
    </source>
</reference>
<feature type="coiled-coil region" evidence="1">
    <location>
        <begin position="86"/>
        <end position="143"/>
    </location>
</feature>
<dbReference type="AlphaFoldDB" id="A0A3M7L8E0"/>
<accession>A0A3M7L8E0</accession>
<evidence type="ECO:0000313" key="4">
    <source>
        <dbReference type="Proteomes" id="UP000279271"/>
    </source>
</evidence>
<name>A0A3M7L8E0_AUXPR</name>
<feature type="compositionally biased region" description="Low complexity" evidence="2">
    <location>
        <begin position="1"/>
        <end position="13"/>
    </location>
</feature>
<evidence type="ECO:0000256" key="2">
    <source>
        <dbReference type="SAM" id="MobiDB-lite"/>
    </source>
</evidence>
<feature type="region of interest" description="Disordered" evidence="2">
    <location>
        <begin position="164"/>
        <end position="193"/>
    </location>
</feature>
<dbReference type="Proteomes" id="UP000279271">
    <property type="component" value="Unassembled WGS sequence"/>
</dbReference>
<feature type="non-terminal residue" evidence="3">
    <location>
        <position position="1"/>
    </location>
</feature>
<feature type="non-terminal residue" evidence="3">
    <location>
        <position position="193"/>
    </location>
</feature>
<sequence length="193" mass="20642">FALGASPRASPRASPGPAPTSPAASAALERTTSIRLAELALQNEDLRREVASLSETMFGKTFRPPSAWAEREVRYKRDEQAWAEARRELEADRARLAAELAAARAAEDTDDWRARIAGLEARLLESERERGDLAARLHELQARPCGGGVEGGVILVARSEPVEFGSEGPRLAGMGASPGRSEARARAAEASAD</sequence>
<keyword evidence="1" id="KW-0175">Coiled coil</keyword>